<dbReference type="GO" id="GO:0000166">
    <property type="term" value="F:nucleotide binding"/>
    <property type="evidence" value="ECO:0007669"/>
    <property type="project" value="UniProtKB-KW"/>
</dbReference>
<keyword evidence="5" id="KW-0547">Nucleotide-binding</keyword>
<evidence type="ECO:0000256" key="1">
    <source>
        <dbReference type="ARBA" id="ARBA00006382"/>
    </source>
</evidence>
<comment type="similarity">
    <text evidence="1 3 7">Belongs to the Glu/Leu/Phe/Val dehydrogenases family.</text>
</comment>
<dbReference type="InterPro" id="IPR033524">
    <property type="entry name" value="Glu/Leu/Phe/Val_DH_AS"/>
</dbReference>
<protein>
    <recommendedName>
        <fullName evidence="3">Glutamate dehydrogenase</fullName>
    </recommendedName>
</protein>
<evidence type="ECO:0000313" key="9">
    <source>
        <dbReference type="EMBL" id="KKQ32053.1"/>
    </source>
</evidence>
<evidence type="ECO:0000313" key="10">
    <source>
        <dbReference type="Proteomes" id="UP000034701"/>
    </source>
</evidence>
<dbReference type="InterPro" id="IPR014362">
    <property type="entry name" value="Glu_DH"/>
</dbReference>
<dbReference type="PRINTS" id="PR00082">
    <property type="entry name" value="GLFDHDRGNASE"/>
</dbReference>
<dbReference type="PANTHER" id="PTHR11606">
    <property type="entry name" value="GLUTAMATE DEHYDROGENASE"/>
    <property type="match status" value="1"/>
</dbReference>
<keyword evidence="2 3" id="KW-0560">Oxidoreductase</keyword>
<evidence type="ECO:0000259" key="8">
    <source>
        <dbReference type="SMART" id="SM00839"/>
    </source>
</evidence>
<dbReference type="InterPro" id="IPR006095">
    <property type="entry name" value="Glu/Leu/Phe/Val/Trp_DH"/>
</dbReference>
<dbReference type="SMART" id="SM00839">
    <property type="entry name" value="ELFV_dehydrog"/>
    <property type="match status" value="1"/>
</dbReference>
<dbReference type="PROSITE" id="PS00074">
    <property type="entry name" value="GLFV_DEHYDROGENASE"/>
    <property type="match status" value="1"/>
</dbReference>
<dbReference type="AlphaFoldDB" id="A0A0G0GLS2"/>
<dbReference type="InterPro" id="IPR033922">
    <property type="entry name" value="NAD_bind_Glu_DH"/>
</dbReference>
<evidence type="ECO:0000256" key="6">
    <source>
        <dbReference type="PIRSR" id="PIRSR000185-3"/>
    </source>
</evidence>
<keyword evidence="5" id="KW-0520">NAD</keyword>
<gene>
    <name evidence="9" type="ORF">US45_C0031G0001</name>
</gene>
<feature type="binding site" evidence="5">
    <location>
        <position position="67"/>
    </location>
    <ligand>
        <name>substrate</name>
    </ligand>
</feature>
<dbReference type="Proteomes" id="UP000034701">
    <property type="component" value="Unassembled WGS sequence"/>
</dbReference>
<accession>A0A0G0GLS2</accession>
<organism evidence="9 10">
    <name type="scientific">Candidatus Nomurabacteria bacterium GW2011_GWA1_37_20</name>
    <dbReference type="NCBI Taxonomy" id="1618729"/>
    <lineage>
        <taxon>Bacteria</taxon>
        <taxon>Candidatus Nomuraibacteriota</taxon>
    </lineage>
</organism>
<dbReference type="Gene3D" id="3.40.50.720">
    <property type="entry name" value="NAD(P)-binding Rossmann-like Domain"/>
    <property type="match status" value="1"/>
</dbReference>
<dbReference type="CDD" id="cd01076">
    <property type="entry name" value="NAD_bind_1_Glu_DH"/>
    <property type="match status" value="1"/>
</dbReference>
<name>A0A0G0GLS2_9BACT</name>
<dbReference type="PATRIC" id="fig|1618729.3.peg.375"/>
<dbReference type="InterPro" id="IPR046346">
    <property type="entry name" value="Aminoacid_DH-like_N_sf"/>
</dbReference>
<feature type="active site" description="Proton donor" evidence="4">
    <location>
        <position position="103"/>
    </location>
</feature>
<dbReference type="Gene3D" id="3.40.50.10860">
    <property type="entry name" value="Leucine Dehydrogenase, chain A, domain 1"/>
    <property type="match status" value="1"/>
</dbReference>
<feature type="binding site" evidence="5">
    <location>
        <position position="91"/>
    </location>
    <ligand>
        <name>substrate</name>
    </ligand>
</feature>
<dbReference type="SUPFAM" id="SSF51735">
    <property type="entry name" value="NAD(P)-binding Rossmann-fold domains"/>
    <property type="match status" value="1"/>
</dbReference>
<feature type="binding site" evidence="5">
    <location>
        <position position="195"/>
    </location>
    <ligand>
        <name>NAD(+)</name>
        <dbReference type="ChEBI" id="CHEBI:57540"/>
    </ligand>
</feature>
<dbReference type="Pfam" id="PF02812">
    <property type="entry name" value="ELFV_dehydrog_N"/>
    <property type="match status" value="1"/>
</dbReference>
<dbReference type="GO" id="GO:0006538">
    <property type="term" value="P:L-glutamate catabolic process"/>
    <property type="evidence" value="ECO:0007669"/>
    <property type="project" value="TreeGrafter"/>
</dbReference>
<evidence type="ECO:0000256" key="7">
    <source>
        <dbReference type="RuleBase" id="RU004417"/>
    </source>
</evidence>
<dbReference type="EMBL" id="LBTA01000031">
    <property type="protein sequence ID" value="KKQ32053.1"/>
    <property type="molecule type" value="Genomic_DNA"/>
</dbReference>
<evidence type="ECO:0000256" key="2">
    <source>
        <dbReference type="ARBA" id="ARBA00023002"/>
    </source>
</evidence>
<proteinExistence type="inferred from homology"/>
<comment type="caution">
    <text evidence="9">The sequence shown here is derived from an EMBL/GenBank/DDBJ whole genome shotgun (WGS) entry which is preliminary data.</text>
</comment>
<dbReference type="InterPro" id="IPR006096">
    <property type="entry name" value="Glu/Leu/Phe/Val/Trp_DH_C"/>
</dbReference>
<dbReference type="SUPFAM" id="SSF53223">
    <property type="entry name" value="Aminoacid dehydrogenase-like, N-terminal domain"/>
    <property type="match status" value="1"/>
</dbReference>
<dbReference type="GO" id="GO:0004352">
    <property type="term" value="F:glutamate dehydrogenase (NAD+) activity"/>
    <property type="evidence" value="ECO:0007669"/>
    <property type="project" value="TreeGrafter"/>
</dbReference>
<evidence type="ECO:0000256" key="4">
    <source>
        <dbReference type="PIRSR" id="PIRSR000185-1"/>
    </source>
</evidence>
<sequence length="427" mass="47360">MTDIFSQAKKSIFTISKKFNLDQDEVREFLEPHRVVEVEIPIKLKNGQIKVFKGFRSQHNNKLGPYKGGIRFHQNVTKEEVMALSLWMTLKCAVADLPYGGGKGGIIVDPKTLTESEIEKLSRKYIRAIYDVIGPDKDVPAPDVNTNPKIMGWMVSEYIKISKEKKLNMPENLLYATFTGKSNRDHGLAGRTEATGYGGVVVLEELVQRLGLKPESQTVAVQGFGNVGQYFAEFAAEAGFKVVAVSDSKGAITEKNHKFRALDIPLVLKCKKEKGMVAGCYCVGGVCDLTKGRPISNEALLELPVDILVPAALENVINVKNMKKIKAKIIIEMANGPVSYEAYEYLTKKGVVIVPDILANVGGVTGSYIEWKQNIENKKYTKDETLKMIEGIIELAFDNIWNEAVNLKTHLKEASTVHALKKLLGRD</sequence>
<reference evidence="9 10" key="1">
    <citation type="journal article" date="2015" name="Nature">
        <title>rRNA introns, odd ribosomes, and small enigmatic genomes across a large radiation of phyla.</title>
        <authorList>
            <person name="Brown C.T."/>
            <person name="Hug L.A."/>
            <person name="Thomas B.C."/>
            <person name="Sharon I."/>
            <person name="Castelle C.J."/>
            <person name="Singh A."/>
            <person name="Wilkins M.J."/>
            <person name="Williams K.H."/>
            <person name="Banfield J.F."/>
        </authorList>
    </citation>
    <scope>NUCLEOTIDE SEQUENCE [LARGE SCALE GENOMIC DNA]</scope>
</reference>
<evidence type="ECO:0000256" key="3">
    <source>
        <dbReference type="PIRNR" id="PIRNR000185"/>
    </source>
</evidence>
<dbReference type="Pfam" id="PF00208">
    <property type="entry name" value="ELFV_dehydrog"/>
    <property type="match status" value="1"/>
</dbReference>
<dbReference type="InterPro" id="IPR036291">
    <property type="entry name" value="NAD(P)-bd_dom_sf"/>
</dbReference>
<feature type="site" description="Important for catalysis" evidence="6">
    <location>
        <position position="143"/>
    </location>
</feature>
<dbReference type="InterPro" id="IPR006097">
    <property type="entry name" value="Glu/Leu/Phe/Val/Trp_DH_dimer"/>
</dbReference>
<evidence type="ECO:0000256" key="5">
    <source>
        <dbReference type="PIRSR" id="PIRSR000185-2"/>
    </source>
</evidence>
<feature type="binding site" evidence="5">
    <location>
        <position position="367"/>
    </location>
    <ligand>
        <name>substrate</name>
    </ligand>
</feature>
<feature type="binding site" evidence="5">
    <location>
        <position position="226"/>
    </location>
    <ligand>
        <name>NAD(+)</name>
        <dbReference type="ChEBI" id="CHEBI:57540"/>
    </ligand>
</feature>
<dbReference type="PIRSF" id="PIRSF000185">
    <property type="entry name" value="Glu_DH"/>
    <property type="match status" value="1"/>
</dbReference>
<feature type="domain" description="Glutamate/phenylalanine/leucine/valine/L-tryptophan dehydrogenase C-terminal" evidence="8">
    <location>
        <begin position="188"/>
        <end position="427"/>
    </location>
</feature>
<dbReference type="PANTHER" id="PTHR11606:SF13">
    <property type="entry name" value="GLUTAMATE DEHYDROGENASE 1, MITOCHONDRIAL"/>
    <property type="match status" value="1"/>
</dbReference>